<dbReference type="SMART" id="SM00062">
    <property type="entry name" value="PBPb"/>
    <property type="match status" value="1"/>
</dbReference>
<dbReference type="PANTHER" id="PTHR30085:SF7">
    <property type="entry name" value="AMINO-ACID ABC TRANSPORTER-BINDING PROTEIN YHDW-RELATED"/>
    <property type="match status" value="1"/>
</dbReference>
<dbReference type="Proteomes" id="UP000192872">
    <property type="component" value="Unassembled WGS sequence"/>
</dbReference>
<evidence type="ECO:0000256" key="1">
    <source>
        <dbReference type="ARBA" id="ARBA00010333"/>
    </source>
</evidence>
<organism evidence="6 7">
    <name type="scientific">Candidatus Raskinella chloraquaticus</name>
    <dbReference type="NCBI Taxonomy" id="1951219"/>
    <lineage>
        <taxon>Bacteria</taxon>
        <taxon>Pseudomonadati</taxon>
        <taxon>Pseudomonadota</taxon>
        <taxon>Alphaproteobacteria</taxon>
        <taxon>Hyphomicrobiales</taxon>
        <taxon>Phreatobacteraceae</taxon>
        <taxon>Candidatus Raskinella</taxon>
    </lineage>
</organism>
<evidence type="ECO:0000313" key="7">
    <source>
        <dbReference type="Proteomes" id="UP000192872"/>
    </source>
</evidence>
<dbReference type="CDD" id="cd13692">
    <property type="entry name" value="PBP2_BztA"/>
    <property type="match status" value="1"/>
</dbReference>
<name>A0A1W9HQT2_9HYPH</name>
<feature type="chain" id="PRO_5013366388" description="Solute-binding protein family 3/N-terminal domain-containing protein" evidence="4">
    <location>
        <begin position="24"/>
        <end position="344"/>
    </location>
</feature>
<feature type="signal peptide" evidence="4">
    <location>
        <begin position="1"/>
        <end position="23"/>
    </location>
</feature>
<comment type="caution">
    <text evidence="6">The sequence shown here is derived from an EMBL/GenBank/DDBJ whole genome shotgun (WGS) entry which is preliminary data.</text>
</comment>
<reference evidence="6 7" key="1">
    <citation type="journal article" date="2017" name="Water Res.">
        <title>Comammox in drinking water systems.</title>
        <authorList>
            <person name="Wang Y."/>
            <person name="Ma L."/>
            <person name="Mao Y."/>
            <person name="Jiang X."/>
            <person name="Xia Y."/>
            <person name="Yu K."/>
            <person name="Li B."/>
            <person name="Zhang T."/>
        </authorList>
    </citation>
    <scope>NUCLEOTIDE SEQUENCE [LARGE SCALE GENOMIC DNA]</scope>
    <source>
        <strain evidence="6">SG_bin8</strain>
    </source>
</reference>
<evidence type="ECO:0000256" key="3">
    <source>
        <dbReference type="ARBA" id="ARBA00022729"/>
    </source>
</evidence>
<dbReference type="STRING" id="1827387.A4S15_02480"/>
<dbReference type="SUPFAM" id="SSF53850">
    <property type="entry name" value="Periplasmic binding protein-like II"/>
    <property type="match status" value="1"/>
</dbReference>
<gene>
    <name evidence="6" type="ORF">A4S15_02480</name>
</gene>
<dbReference type="AlphaFoldDB" id="A0A1W9HQT2"/>
<feature type="domain" description="Solute-binding protein family 3/N-terminal" evidence="5">
    <location>
        <begin position="42"/>
        <end position="271"/>
    </location>
</feature>
<proteinExistence type="inferred from homology"/>
<dbReference type="InterPro" id="IPR051455">
    <property type="entry name" value="Bact_solute-bind_prot3"/>
</dbReference>
<evidence type="ECO:0000313" key="6">
    <source>
        <dbReference type="EMBL" id="OQW49612.1"/>
    </source>
</evidence>
<dbReference type="EMBL" id="LWDL01000031">
    <property type="protein sequence ID" value="OQW49612.1"/>
    <property type="molecule type" value="Genomic_DNA"/>
</dbReference>
<protein>
    <recommendedName>
        <fullName evidence="5">Solute-binding protein family 3/N-terminal domain-containing protein</fullName>
    </recommendedName>
</protein>
<evidence type="ECO:0000256" key="4">
    <source>
        <dbReference type="SAM" id="SignalP"/>
    </source>
</evidence>
<accession>A0A1W9HQT2</accession>
<dbReference type="PANTHER" id="PTHR30085">
    <property type="entry name" value="AMINO ACID ABC TRANSPORTER PERMEASE"/>
    <property type="match status" value="1"/>
</dbReference>
<dbReference type="GO" id="GO:0006865">
    <property type="term" value="P:amino acid transport"/>
    <property type="evidence" value="ECO:0007669"/>
    <property type="project" value="TreeGrafter"/>
</dbReference>
<keyword evidence="3 4" id="KW-0732">Signal</keyword>
<comment type="similarity">
    <text evidence="1">Belongs to the bacterial solute-binding protein 3 family.</text>
</comment>
<keyword evidence="2" id="KW-0813">Transport</keyword>
<dbReference type="PROSITE" id="PS51257">
    <property type="entry name" value="PROKAR_LIPOPROTEIN"/>
    <property type="match status" value="1"/>
</dbReference>
<dbReference type="Gene3D" id="3.40.190.10">
    <property type="entry name" value="Periplasmic binding protein-like II"/>
    <property type="match status" value="2"/>
</dbReference>
<evidence type="ECO:0000259" key="5">
    <source>
        <dbReference type="SMART" id="SM00062"/>
    </source>
</evidence>
<sequence length="344" mass="36668">MKMRYAVLTATLSAVLACHPASAQSPAALVSPTLEAAKARGHVLCGVNEGLTGFAARDATGEWQGFEADICRAVAAATLGKGEAVRYVPLDTNSRFSALQAGKVDILARNTTWTMERQVKFGFEFVGISFFDGQGFMIRADRGVVSALQLAGTRICVVAGTTSEANLNIYLQQQGVPFTALPLASHQQNIEAYRAGKCDVYSADYSTLFSLRTSLEQPTDHAILPELISKEPIGIAVREDDRAWGEIVRWTLNGLINAEEFGLTRAIALSGAAAGDAARLMEGSDVSGVRLGLKRGWLGAAVAAVGNYAELFDRTIGDAGPLGMKRGLNALWRNGGILYAPPMW</sequence>
<dbReference type="Pfam" id="PF00497">
    <property type="entry name" value="SBP_bac_3"/>
    <property type="match status" value="1"/>
</dbReference>
<dbReference type="InterPro" id="IPR001638">
    <property type="entry name" value="Solute-binding_3/MltF_N"/>
</dbReference>
<evidence type="ECO:0000256" key="2">
    <source>
        <dbReference type="ARBA" id="ARBA00022448"/>
    </source>
</evidence>